<reference key="1">
    <citation type="submission" date="2017-08" db="EMBL/GenBank/DDBJ databases">
        <title>A dynamic microbial community with high functional redundancy inhabits the cold, oxic subseafloor aquifer.</title>
        <authorList>
            <person name="Tully B.J."/>
            <person name="Wheat C.G."/>
            <person name="Glazer B.T."/>
            <person name="Huber J.A."/>
        </authorList>
    </citation>
    <scope>NUCLEOTIDE SEQUENCE [LARGE SCALE GENOMIC DNA]</scope>
</reference>
<dbReference type="AlphaFoldDB" id="A0A2A4YZS9"/>
<dbReference type="SUPFAM" id="SSF51735">
    <property type="entry name" value="NAD(P)-binding Rossmann-fold domains"/>
    <property type="match status" value="1"/>
</dbReference>
<dbReference type="InterPro" id="IPR008927">
    <property type="entry name" value="6-PGluconate_DH-like_C_sf"/>
</dbReference>
<dbReference type="PANTHER" id="PTHR43362:SF1">
    <property type="entry name" value="MANNITOL DEHYDROGENASE 2-RELATED"/>
    <property type="match status" value="1"/>
</dbReference>
<dbReference type="SUPFAM" id="SSF48179">
    <property type="entry name" value="6-phosphogluconate dehydrogenase C-terminal domain-like"/>
    <property type="match status" value="1"/>
</dbReference>
<feature type="domain" description="Mannitol dehydrogenase C-terminal" evidence="4">
    <location>
        <begin position="285"/>
        <end position="472"/>
    </location>
</feature>
<dbReference type="InterPro" id="IPR013131">
    <property type="entry name" value="Mannitol_DH_N"/>
</dbReference>
<dbReference type="InterPro" id="IPR023027">
    <property type="entry name" value="Mannitol_DH_CS"/>
</dbReference>
<protein>
    <submittedName>
        <fullName evidence="5">Mannitol dehydrogenase</fullName>
    </submittedName>
</protein>
<dbReference type="EMBL" id="NVUS01000012">
    <property type="protein sequence ID" value="PCJ00389.1"/>
    <property type="molecule type" value="Genomic_DNA"/>
</dbReference>
<evidence type="ECO:0000313" key="5">
    <source>
        <dbReference type="EMBL" id="PCJ00389.1"/>
    </source>
</evidence>
<comment type="caution">
    <text evidence="5">The sequence shown here is derived from an EMBL/GenBank/DDBJ whole genome shotgun (WGS) entry which is preliminary data.</text>
</comment>
<dbReference type="InterPro" id="IPR013118">
    <property type="entry name" value="Mannitol_DH_C"/>
</dbReference>
<dbReference type="Gene3D" id="1.10.1040.10">
    <property type="entry name" value="N-(1-d-carboxylethyl)-l-norvaline Dehydrogenase, domain 2"/>
    <property type="match status" value="1"/>
</dbReference>
<feature type="domain" description="Mannitol dehydrogenase N-terminal" evidence="3">
    <location>
        <begin position="27"/>
        <end position="276"/>
    </location>
</feature>
<evidence type="ECO:0000256" key="1">
    <source>
        <dbReference type="ARBA" id="ARBA00023002"/>
    </source>
</evidence>
<accession>A0A2A4YZS9</accession>
<dbReference type="PANTHER" id="PTHR43362">
    <property type="entry name" value="MANNITOL DEHYDROGENASE DSF1-RELATED"/>
    <property type="match status" value="1"/>
</dbReference>
<organism evidence="5">
    <name type="scientific">OCS116 cluster bacterium</name>
    <dbReference type="NCBI Taxonomy" id="2030921"/>
    <lineage>
        <taxon>Bacteria</taxon>
        <taxon>Pseudomonadati</taxon>
        <taxon>Pseudomonadota</taxon>
        <taxon>Alphaproteobacteria</taxon>
        <taxon>OCS116 cluster</taxon>
    </lineage>
</organism>
<proteinExistence type="predicted"/>
<dbReference type="PRINTS" id="PR00084">
    <property type="entry name" value="MTLDHDRGNASE"/>
</dbReference>
<name>A0A2A4YZS9_9PROT</name>
<sequence>MMRLSSQNLTQANALKPNYDRTNVSVGIVHLGIGAFHRAHQAVYIDDLLAQQTEQNKKWGIWGVSLRSDTTAQALNPQDNLYTVATNDASGQSNRIIGSVLDIITAPENPQAVMDALAAETTKIVSLTITEKGYCHGPATGNLDANHLDIIADLANPTTPKTAAGYIVEALRIRRNADIAPFTVLSCDNLPMNGLVTQKVILQYARLYNADLADWIEALVTFPSTMVDRIVPATTDDNRSQISQAIGFEDRWPVMAEPFSQWVIEDHFCNGRPAYETVGAQLVSNVEPYELMKLRMLNGSHSTIAYLGYLAGHKTVAEVMDQPEFETLITKMMTDEIIPTLDLPNVDLPAYRDQLIQRFKNPALNHLTWQIAMDGSQKLPQRILDTIRDNIAANRPYDSLVKCVAGWMQYATAVDLNGAEIDVRDPLADPLKAIGQKTDAATMVKAYASITSIFDNLGENQTFLDKVTNALLDLRR</sequence>
<keyword evidence="1" id="KW-0560">Oxidoreductase</keyword>
<dbReference type="PROSITE" id="PS00974">
    <property type="entry name" value="MANNITOL_DHGENASE"/>
    <property type="match status" value="1"/>
</dbReference>
<dbReference type="InterPro" id="IPR013328">
    <property type="entry name" value="6PGD_dom2"/>
</dbReference>
<evidence type="ECO:0000259" key="4">
    <source>
        <dbReference type="Pfam" id="PF08125"/>
    </source>
</evidence>
<dbReference type="InterPro" id="IPR036291">
    <property type="entry name" value="NAD(P)-bd_dom_sf"/>
</dbReference>
<dbReference type="GO" id="GO:0016616">
    <property type="term" value="F:oxidoreductase activity, acting on the CH-OH group of donors, NAD or NADP as acceptor"/>
    <property type="evidence" value="ECO:0007669"/>
    <property type="project" value="TreeGrafter"/>
</dbReference>
<gene>
    <name evidence="5" type="ORF">COB13_10245</name>
</gene>
<dbReference type="Pfam" id="PF08125">
    <property type="entry name" value="Mannitol_dh_C"/>
    <property type="match status" value="1"/>
</dbReference>
<dbReference type="GO" id="GO:0019594">
    <property type="term" value="P:mannitol metabolic process"/>
    <property type="evidence" value="ECO:0007669"/>
    <property type="project" value="InterPro"/>
</dbReference>
<reference evidence="5" key="2">
    <citation type="journal article" date="2018" name="ISME J.">
        <title>A dynamic microbial community with high functional redundancy inhabits the cold, oxic subseafloor aquifer.</title>
        <authorList>
            <person name="Tully B.J."/>
            <person name="Wheat C.G."/>
            <person name="Glazer B.T."/>
            <person name="Huber J.A."/>
        </authorList>
    </citation>
    <scope>NUCLEOTIDE SEQUENCE</scope>
    <source>
        <strain evidence="5">NORP83</strain>
    </source>
</reference>
<evidence type="ECO:0000259" key="3">
    <source>
        <dbReference type="Pfam" id="PF01232"/>
    </source>
</evidence>
<evidence type="ECO:0000256" key="2">
    <source>
        <dbReference type="ARBA" id="ARBA00023027"/>
    </source>
</evidence>
<keyword evidence="2" id="KW-0520">NAD</keyword>
<dbReference type="Pfam" id="PF01232">
    <property type="entry name" value="Mannitol_dh"/>
    <property type="match status" value="1"/>
</dbReference>
<dbReference type="Gene3D" id="3.40.50.720">
    <property type="entry name" value="NAD(P)-binding Rossmann-like Domain"/>
    <property type="match status" value="1"/>
</dbReference>
<dbReference type="InterPro" id="IPR000669">
    <property type="entry name" value="Mannitol_DH"/>
</dbReference>
<dbReference type="InterPro" id="IPR050988">
    <property type="entry name" value="Mannitol_DH/Oxidoreductase"/>
</dbReference>